<accession>A0ABM0MK55</accession>
<dbReference type="Pfam" id="PF05729">
    <property type="entry name" value="NACHT"/>
    <property type="match status" value="1"/>
</dbReference>
<organism evidence="2 3">
    <name type="scientific">Saccoglossus kowalevskii</name>
    <name type="common">Acorn worm</name>
    <dbReference type="NCBI Taxonomy" id="10224"/>
    <lineage>
        <taxon>Eukaryota</taxon>
        <taxon>Metazoa</taxon>
        <taxon>Hemichordata</taxon>
        <taxon>Enteropneusta</taxon>
        <taxon>Harrimaniidae</taxon>
        <taxon>Saccoglossus</taxon>
    </lineage>
</organism>
<feature type="domain" description="NACHT" evidence="1">
    <location>
        <begin position="86"/>
        <end position="145"/>
    </location>
</feature>
<proteinExistence type="predicted"/>
<name>A0ABM0MK55_SACKO</name>
<dbReference type="PANTHER" id="PTHR46844">
    <property type="entry name" value="SLR5058 PROTEIN"/>
    <property type="match status" value="1"/>
</dbReference>
<dbReference type="Gene3D" id="3.40.50.300">
    <property type="entry name" value="P-loop containing nucleotide triphosphate hydrolases"/>
    <property type="match status" value="1"/>
</dbReference>
<reference evidence="3" key="1">
    <citation type="submission" date="2025-08" db="UniProtKB">
        <authorList>
            <consortium name="RefSeq"/>
        </authorList>
    </citation>
    <scope>IDENTIFICATION</scope>
    <source>
        <tissue evidence="3">Testes</tissue>
    </source>
</reference>
<dbReference type="GeneID" id="102806452"/>
<dbReference type="InterPro" id="IPR007111">
    <property type="entry name" value="NACHT_NTPase"/>
</dbReference>
<dbReference type="Proteomes" id="UP000694865">
    <property type="component" value="Unplaced"/>
</dbReference>
<dbReference type="RefSeq" id="XP_006820396.1">
    <property type="nucleotide sequence ID" value="XM_006820333.1"/>
</dbReference>
<protein>
    <submittedName>
        <fullName evidence="3">Uncharacterized protein LOC102806452</fullName>
    </submittedName>
</protein>
<evidence type="ECO:0000259" key="1">
    <source>
        <dbReference type="Pfam" id="PF05729"/>
    </source>
</evidence>
<keyword evidence="2" id="KW-1185">Reference proteome</keyword>
<sequence length="147" mass="16594">MATASDEPGDAGNRFIDPFNALLFDVADEINHVPWNDDLSLQLADVYTKLRVAKVGKRGGFTTGEIVENSTDIFNRSVQQRTSSRRIRVEGAPAIGKSIFCRKLAYDWACGEFDQFKVVLLIELRHVRQRKIVDVIFDQLLPIDAKI</sequence>
<gene>
    <name evidence="3" type="primary">LOC102806452</name>
</gene>
<evidence type="ECO:0000313" key="2">
    <source>
        <dbReference type="Proteomes" id="UP000694865"/>
    </source>
</evidence>
<dbReference type="PANTHER" id="PTHR46844:SF1">
    <property type="entry name" value="SLR5058 PROTEIN"/>
    <property type="match status" value="1"/>
</dbReference>
<dbReference type="InterPro" id="IPR027417">
    <property type="entry name" value="P-loop_NTPase"/>
</dbReference>
<evidence type="ECO:0000313" key="3">
    <source>
        <dbReference type="RefSeq" id="XP_006820396.1"/>
    </source>
</evidence>